<feature type="region of interest" description="Disordered" evidence="1">
    <location>
        <begin position="123"/>
        <end position="162"/>
    </location>
</feature>
<evidence type="ECO:0000256" key="1">
    <source>
        <dbReference type="SAM" id="MobiDB-lite"/>
    </source>
</evidence>
<organism evidence="2 3">
    <name type="scientific">Oopsacas minuta</name>
    <dbReference type="NCBI Taxonomy" id="111878"/>
    <lineage>
        <taxon>Eukaryota</taxon>
        <taxon>Metazoa</taxon>
        <taxon>Porifera</taxon>
        <taxon>Hexactinellida</taxon>
        <taxon>Hexasterophora</taxon>
        <taxon>Lyssacinosida</taxon>
        <taxon>Leucopsacidae</taxon>
        <taxon>Oopsacas</taxon>
    </lineage>
</organism>
<dbReference type="EMBL" id="JAKMXF010000322">
    <property type="protein sequence ID" value="KAI6649134.1"/>
    <property type="molecule type" value="Genomic_DNA"/>
</dbReference>
<gene>
    <name evidence="2" type="ORF">LOD99_6853</name>
</gene>
<comment type="caution">
    <text evidence="2">The sequence shown here is derived from an EMBL/GenBank/DDBJ whole genome shotgun (WGS) entry which is preliminary data.</text>
</comment>
<accession>A0AAV7JL38</accession>
<sequence length="261" mass="28521">MASKNTDLCQANSWGQFESLLLKHVPPQIPTASPVSPVPPVPFSFLSPLRLDDTISHLPAADYHLYGTHPMCRSSDLILCSECGQPVPPSSLSRHFDNSHSSPPQSPGIEVLELMKPPVCLPLQPSYKLNSNPPERQKIKKKKSTRPKEPAPLSPPVPLSSLKQETVLRPSKRFPSFLADSSQSQKSAKLDLQTKNQSFSFYSPSLPPALPFRHLPPLPGPLVFSPASSGPRLSPSGLLLTNRSADRMHFALSQVFTDSVV</sequence>
<name>A0AAV7JL38_9METZ</name>
<proteinExistence type="predicted"/>
<reference evidence="2 3" key="1">
    <citation type="journal article" date="2023" name="BMC Biol.">
        <title>The compact genome of the sponge Oopsacas minuta (Hexactinellida) is lacking key metazoan core genes.</title>
        <authorList>
            <person name="Santini S."/>
            <person name="Schenkelaars Q."/>
            <person name="Jourda C."/>
            <person name="Duchesne M."/>
            <person name="Belahbib H."/>
            <person name="Rocher C."/>
            <person name="Selva M."/>
            <person name="Riesgo A."/>
            <person name="Vervoort M."/>
            <person name="Leys S.P."/>
            <person name="Kodjabachian L."/>
            <person name="Le Bivic A."/>
            <person name="Borchiellini C."/>
            <person name="Claverie J.M."/>
            <person name="Renard E."/>
        </authorList>
    </citation>
    <scope>NUCLEOTIDE SEQUENCE [LARGE SCALE GENOMIC DNA]</scope>
    <source>
        <strain evidence="2">SPO-2</strain>
    </source>
</reference>
<keyword evidence="3" id="KW-1185">Reference proteome</keyword>
<protein>
    <submittedName>
        <fullName evidence="2">Uncharacterized protein</fullName>
    </submittedName>
</protein>
<evidence type="ECO:0000313" key="3">
    <source>
        <dbReference type="Proteomes" id="UP001165289"/>
    </source>
</evidence>
<feature type="region of interest" description="Disordered" evidence="1">
    <location>
        <begin position="90"/>
        <end position="109"/>
    </location>
</feature>
<dbReference type="AlphaFoldDB" id="A0AAV7JL38"/>
<dbReference type="Proteomes" id="UP001165289">
    <property type="component" value="Unassembled WGS sequence"/>
</dbReference>
<evidence type="ECO:0000313" key="2">
    <source>
        <dbReference type="EMBL" id="KAI6649134.1"/>
    </source>
</evidence>